<protein>
    <submittedName>
        <fullName evidence="1">Uncharacterized protein</fullName>
    </submittedName>
</protein>
<name>A0A0F9AYJ2_9ZZZZ</name>
<accession>A0A0F9AYJ2</accession>
<proteinExistence type="predicted"/>
<dbReference type="EMBL" id="LAZR01052221">
    <property type="protein sequence ID" value="KKK83439.1"/>
    <property type="molecule type" value="Genomic_DNA"/>
</dbReference>
<dbReference type="AlphaFoldDB" id="A0A0F9AYJ2"/>
<reference evidence="1" key="1">
    <citation type="journal article" date="2015" name="Nature">
        <title>Complex archaea that bridge the gap between prokaryotes and eukaryotes.</title>
        <authorList>
            <person name="Spang A."/>
            <person name="Saw J.H."/>
            <person name="Jorgensen S.L."/>
            <person name="Zaremba-Niedzwiedzka K."/>
            <person name="Martijn J."/>
            <person name="Lind A.E."/>
            <person name="van Eijk R."/>
            <person name="Schleper C."/>
            <person name="Guy L."/>
            <person name="Ettema T.J."/>
        </authorList>
    </citation>
    <scope>NUCLEOTIDE SEQUENCE</scope>
</reference>
<gene>
    <name evidence="1" type="ORF">LCGC14_2793350</name>
</gene>
<comment type="caution">
    <text evidence="1">The sequence shown here is derived from an EMBL/GenBank/DDBJ whole genome shotgun (WGS) entry which is preliminary data.</text>
</comment>
<organism evidence="1">
    <name type="scientific">marine sediment metagenome</name>
    <dbReference type="NCBI Taxonomy" id="412755"/>
    <lineage>
        <taxon>unclassified sequences</taxon>
        <taxon>metagenomes</taxon>
        <taxon>ecological metagenomes</taxon>
    </lineage>
</organism>
<sequence length="42" mass="5128">MGYKTATKIKKFVCKERDRFDKLRQAYVGARYHDDYKKQARN</sequence>
<evidence type="ECO:0000313" key="1">
    <source>
        <dbReference type="EMBL" id="KKK83439.1"/>
    </source>
</evidence>